<reference evidence="3" key="1">
    <citation type="submission" date="2019-07" db="EMBL/GenBank/DDBJ databases">
        <title>Toxilogical consequences of a new and cryptic species of cyanobacteria (Komarekiella delphini-convector) recovered from the epidermis of a bottlenose dolphin and 1500 ft. in the air.</title>
        <authorList>
            <person name="Brown A.O."/>
            <person name="Dvorak P."/>
            <person name="Villanueva C.D."/>
            <person name="Foss A.J."/>
            <person name="Garvey A.D."/>
            <person name="Gibson Q.A."/>
            <person name="Johansen J.R."/>
            <person name="Casamatta D.A."/>
        </authorList>
    </citation>
    <scope>NUCLEOTIDE SEQUENCE</scope>
    <source>
        <strain evidence="3">SJRDD-AB1</strain>
    </source>
</reference>
<keyword evidence="1" id="KW-1133">Transmembrane helix</keyword>
<evidence type="ECO:0000256" key="1">
    <source>
        <dbReference type="SAM" id="Phobius"/>
    </source>
</evidence>
<dbReference type="Gene3D" id="3.30.565.10">
    <property type="entry name" value="Histidine kinase-like ATPase, C-terminal domain"/>
    <property type="match status" value="1"/>
</dbReference>
<keyword evidence="1" id="KW-0472">Membrane</keyword>
<dbReference type="SUPFAM" id="SSF55874">
    <property type="entry name" value="ATPase domain of HSP90 chaperone/DNA topoisomerase II/histidine kinase"/>
    <property type="match status" value="1"/>
</dbReference>
<evidence type="ECO:0000313" key="4">
    <source>
        <dbReference type="Proteomes" id="UP001165986"/>
    </source>
</evidence>
<feature type="transmembrane region" description="Helical" evidence="1">
    <location>
        <begin position="386"/>
        <end position="406"/>
    </location>
</feature>
<feature type="transmembrane region" description="Helical" evidence="1">
    <location>
        <begin position="14"/>
        <end position="34"/>
    </location>
</feature>
<organism evidence="3 4">
    <name type="scientific">Komarekiella delphini-convector SJRDD-AB1</name>
    <dbReference type="NCBI Taxonomy" id="2593771"/>
    <lineage>
        <taxon>Bacteria</taxon>
        <taxon>Bacillati</taxon>
        <taxon>Cyanobacteriota</taxon>
        <taxon>Cyanophyceae</taxon>
        <taxon>Nostocales</taxon>
        <taxon>Nostocaceae</taxon>
        <taxon>Komarekiella</taxon>
        <taxon>Komarekiella delphini-convector</taxon>
    </lineage>
</organism>
<dbReference type="RefSeq" id="WP_191758443.1">
    <property type="nucleotide sequence ID" value="NZ_VJXY01000015.1"/>
</dbReference>
<dbReference type="EMBL" id="VJXY01000015">
    <property type="protein sequence ID" value="MBD6617221.1"/>
    <property type="molecule type" value="Genomic_DNA"/>
</dbReference>
<keyword evidence="4" id="KW-1185">Reference proteome</keyword>
<keyword evidence="1" id="KW-0812">Transmembrane</keyword>
<dbReference type="SMART" id="SM01080">
    <property type="entry name" value="CHASE2"/>
    <property type="match status" value="1"/>
</dbReference>
<accession>A0AA40VSB8</accession>
<dbReference type="Proteomes" id="UP001165986">
    <property type="component" value="Unassembled WGS sequence"/>
</dbReference>
<dbReference type="Pfam" id="PF05226">
    <property type="entry name" value="CHASE2"/>
    <property type="match status" value="1"/>
</dbReference>
<proteinExistence type="predicted"/>
<evidence type="ECO:0000313" key="3">
    <source>
        <dbReference type="EMBL" id="MBD6617221.1"/>
    </source>
</evidence>
<feature type="domain" description="CHASE2" evidence="2">
    <location>
        <begin position="38"/>
        <end position="348"/>
    </location>
</feature>
<protein>
    <submittedName>
        <fullName evidence="3">CHASE2 domain-containing protein</fullName>
    </submittedName>
</protein>
<comment type="caution">
    <text evidence="3">The sequence shown here is derived from an EMBL/GenBank/DDBJ whole genome shotgun (WGS) entry which is preliminary data.</text>
</comment>
<dbReference type="InterPro" id="IPR007890">
    <property type="entry name" value="CHASE2"/>
</dbReference>
<gene>
    <name evidence="3" type="ORF">FNW02_15615</name>
</gene>
<sequence length="654" mass="74508">MRRSWDKFTTELKIWRYAALPGIIVLILVILARVSGSLQVLEWMLFDTFLRLRPTEPIDEHLVIIGIDEDDIAKAGGYPIPDGEIADLLNKLETYKPRAIGLDLFKNVPVEPGHNRLVKTFQDNPNIFGIEKNQKPKIPAPNFIPQERTGIVDIHSDNDGKNRRYILWTPNSNNLQEDRFSLGFKLAQFYLASRGINDEDGEKDRDTIRFGNTELPRVIPNFGGYVDKENTGELQILINFRHRNQPFRILSLNNIKTGQTKEGKIDPSWLRDKIIIVGNLSPSVGDNLYTLAIPGRKITGQIYGVEYHAHATSQIVNAVLNNRPMLKSWAETWEYIWIIIWGITPIAIGRFTQSIMKNLLGVTLVGLGVAGSGYISLLLWGVWIPVVPSLLTLAINGVGLSAFAFFQHDKLLREKNDQQKRTIEYTFNLIHNGPLQTLANGLQQLRKQNLPNEQLIYQFEKLNSEIREIGEYLRVEALTNHESLRLGSGLKIDLNRQIHDLFYEVYSSTLERNDLEYLKTLKVKTRTFEPINDKYLSMELKRELCLFLEESLCNVGKHARGVKCIEASGICVDGEYSLCIKDDGSGLTTLSENKGTKQSQNLARKLNGSFKRETVIPRGTVCELIWKLTTNIQQINFQKPDFKSRLLKSFHIPS</sequence>
<evidence type="ECO:0000259" key="2">
    <source>
        <dbReference type="SMART" id="SM01080"/>
    </source>
</evidence>
<name>A0AA40VSB8_9NOST</name>
<dbReference type="AlphaFoldDB" id="A0AA40VSB8"/>
<dbReference type="InterPro" id="IPR036890">
    <property type="entry name" value="HATPase_C_sf"/>
</dbReference>
<feature type="transmembrane region" description="Helical" evidence="1">
    <location>
        <begin position="359"/>
        <end position="380"/>
    </location>
</feature>